<dbReference type="AlphaFoldDB" id="A0A100Y5Y4"/>
<dbReference type="Proteomes" id="UP000054011">
    <property type="component" value="Unassembled WGS sequence"/>
</dbReference>
<keyword evidence="1" id="KW-0812">Transmembrane</keyword>
<reference evidence="2 3" key="1">
    <citation type="submission" date="2015-11" db="EMBL/GenBank/DDBJ databases">
        <title>Genome-wide analysis reveals the secondary metabolome in Streptomyces kanasensis ZX01.</title>
        <authorList>
            <person name="Zhang G."/>
            <person name="Han L."/>
            <person name="Feng J."/>
            <person name="Zhang X."/>
        </authorList>
    </citation>
    <scope>NUCLEOTIDE SEQUENCE [LARGE SCALE GENOMIC DNA]</scope>
    <source>
        <strain evidence="2 3">ZX01</strain>
    </source>
</reference>
<dbReference type="OrthoDB" id="4076667at2"/>
<proteinExistence type="predicted"/>
<protein>
    <submittedName>
        <fullName evidence="2">Uncharacterized protein</fullName>
    </submittedName>
</protein>
<keyword evidence="3" id="KW-1185">Reference proteome</keyword>
<evidence type="ECO:0000313" key="3">
    <source>
        <dbReference type="Proteomes" id="UP000054011"/>
    </source>
</evidence>
<evidence type="ECO:0000256" key="1">
    <source>
        <dbReference type="SAM" id="Phobius"/>
    </source>
</evidence>
<sequence>MTNAPETVLTGGGTTARFDGQRLLIVRGRKTWTLPTCAITSAEVIAGNTVRVAISGDPGQARHGLSRVVELPGANSRSTEAFLGQLTAALATTTPAADGHALIQLHTRAPRSYTLGSSGRRAVRVGLLLAGYTLLLTLLGWASPLEDGLAAFSLSVAGVLGLIGGIALWRMARRARSLWLLRRRGVGVVGQANGYVRIWSKGAHLWIFSKLNFTTVDGQPMRDVPSTVSIWDFSNKAITGRVDLVYDPQRPTRASRRLTAAFVLRTLLLTAVGLVPLAGSVLCLVPNLPF</sequence>
<comment type="caution">
    <text evidence="2">The sequence shown here is derived from an EMBL/GenBank/DDBJ whole genome shotgun (WGS) entry which is preliminary data.</text>
</comment>
<dbReference type="RefSeq" id="WP_058942509.1">
    <property type="nucleotide sequence ID" value="NZ_LNSV01000029.1"/>
</dbReference>
<feature type="transmembrane region" description="Helical" evidence="1">
    <location>
        <begin position="122"/>
        <end position="142"/>
    </location>
</feature>
<accession>A0A100Y5Y4</accession>
<name>A0A100Y5Y4_9ACTN</name>
<organism evidence="2 3">
    <name type="scientific">Streptomyces kanasensis</name>
    <dbReference type="NCBI Taxonomy" id="936756"/>
    <lineage>
        <taxon>Bacteria</taxon>
        <taxon>Bacillati</taxon>
        <taxon>Actinomycetota</taxon>
        <taxon>Actinomycetes</taxon>
        <taxon>Kitasatosporales</taxon>
        <taxon>Streptomycetaceae</taxon>
        <taxon>Streptomyces</taxon>
    </lineage>
</organism>
<feature type="transmembrane region" description="Helical" evidence="1">
    <location>
        <begin position="262"/>
        <end position="288"/>
    </location>
</feature>
<gene>
    <name evidence="2" type="ORF">ATE80_13865</name>
</gene>
<keyword evidence="1" id="KW-0472">Membrane</keyword>
<keyword evidence="1" id="KW-1133">Transmembrane helix</keyword>
<evidence type="ECO:0000313" key="2">
    <source>
        <dbReference type="EMBL" id="KUH38265.1"/>
    </source>
</evidence>
<feature type="transmembrane region" description="Helical" evidence="1">
    <location>
        <begin position="148"/>
        <end position="169"/>
    </location>
</feature>
<dbReference type="EMBL" id="LNSV01000029">
    <property type="protein sequence ID" value="KUH38265.1"/>
    <property type="molecule type" value="Genomic_DNA"/>
</dbReference>